<organism evidence="1 2">
    <name type="scientific">Malassezia nana</name>
    <dbReference type="NCBI Taxonomy" id="180528"/>
    <lineage>
        <taxon>Eukaryota</taxon>
        <taxon>Fungi</taxon>
        <taxon>Dikarya</taxon>
        <taxon>Basidiomycota</taxon>
        <taxon>Ustilaginomycotina</taxon>
        <taxon>Malasseziomycetes</taxon>
        <taxon>Malasseziales</taxon>
        <taxon>Malasseziaceae</taxon>
        <taxon>Malassezia</taxon>
    </lineage>
</organism>
<gene>
    <name evidence="1" type="ORF">MNAN1_002077</name>
</gene>
<reference evidence="1" key="1">
    <citation type="submission" date="2023-03" db="EMBL/GenBank/DDBJ databases">
        <title>Mating type loci evolution in Malassezia.</title>
        <authorList>
            <person name="Coelho M.A."/>
        </authorList>
    </citation>
    <scope>NUCLEOTIDE SEQUENCE</scope>
    <source>
        <strain evidence="1">CBS 9557</strain>
    </source>
</reference>
<dbReference type="AlphaFoldDB" id="A0AAF0J2G3"/>
<dbReference type="EMBL" id="CP119894">
    <property type="protein sequence ID" value="WFD27081.1"/>
    <property type="molecule type" value="Genomic_DNA"/>
</dbReference>
<proteinExistence type="predicted"/>
<protein>
    <recommendedName>
        <fullName evidence="3">Ribosomal protein/NADH dehydrogenase domain-containing protein</fullName>
    </recommendedName>
</protein>
<keyword evidence="2" id="KW-1185">Reference proteome</keyword>
<evidence type="ECO:0000313" key="1">
    <source>
        <dbReference type="EMBL" id="WFD27081.1"/>
    </source>
</evidence>
<accession>A0AAF0J2G3</accession>
<name>A0AAF0J2G3_9BASI</name>
<evidence type="ECO:0000313" key="2">
    <source>
        <dbReference type="Proteomes" id="UP001213623"/>
    </source>
</evidence>
<dbReference type="Proteomes" id="UP001213623">
    <property type="component" value="Chromosome 3"/>
</dbReference>
<sequence length="82" mass="9180">MAGRRTLASVVARLETGVGAQRLPPSITGLTIRAPSRFNEKRQWALLRQELPRLVYANPTLTIDMEPSDQGSWVIHYGMQTC</sequence>
<evidence type="ECO:0008006" key="3">
    <source>
        <dbReference type="Google" id="ProtNLM"/>
    </source>
</evidence>